<dbReference type="SUPFAM" id="SSF52821">
    <property type="entry name" value="Rhodanese/Cell cycle control phosphatase"/>
    <property type="match status" value="1"/>
</dbReference>
<dbReference type="Pfam" id="PF00581">
    <property type="entry name" value="Rhodanese"/>
    <property type="match status" value="1"/>
</dbReference>
<dbReference type="InterPro" id="IPR001763">
    <property type="entry name" value="Rhodanese-like_dom"/>
</dbReference>
<dbReference type="Gene3D" id="3.40.250.10">
    <property type="entry name" value="Rhodanese-like domain"/>
    <property type="match status" value="1"/>
</dbReference>
<gene>
    <name evidence="2" type="ORF">TraAM80_06941</name>
</gene>
<dbReference type="OrthoDB" id="277723at2759"/>
<keyword evidence="3" id="KW-1185">Reference proteome</keyword>
<dbReference type="AlphaFoldDB" id="A0A3R7KUB4"/>
<dbReference type="GeneID" id="40330874"/>
<reference evidence="2 3" key="1">
    <citation type="journal article" date="2018" name="BMC Genomics">
        <title>Genomic comparison of Trypanosoma conorhini and Trypanosoma rangeli to Trypanosoma cruzi strains of high and low virulence.</title>
        <authorList>
            <person name="Bradwell K.R."/>
            <person name="Koparde V.N."/>
            <person name="Matveyev A.V."/>
            <person name="Serrano M.G."/>
            <person name="Alves J.M."/>
            <person name="Parikh H."/>
            <person name="Huang B."/>
            <person name="Lee V."/>
            <person name="Espinosa-Alvarez O."/>
            <person name="Ortiz P.A."/>
            <person name="Costa-Martins A.G."/>
            <person name="Teixeira M.M."/>
            <person name="Buck G.A."/>
        </authorList>
    </citation>
    <scope>NUCLEOTIDE SEQUENCE [LARGE SCALE GENOMIC DNA]</scope>
    <source>
        <strain evidence="2 3">AM80</strain>
    </source>
</reference>
<dbReference type="Proteomes" id="UP000283634">
    <property type="component" value="Unassembled WGS sequence"/>
</dbReference>
<name>A0A3R7KUB4_TRYRA</name>
<protein>
    <recommendedName>
        <fullName evidence="1">Rhodanese domain-containing protein</fullName>
    </recommendedName>
</protein>
<sequence length="169" mass="18488">MAQWIPKTAWKVSNLNKRYGPSYLTAGHVPLSTFDRAPSLYDAMTLQAKLSGAEGLVMIDVRDLAERQRYPIPGAVALHPHDLLSGAACPILPQQKEAAELLLVTSSGQRGLCSSTALQRWGYNNVVVVDYKALRDAGCIHYPAECEKSEAELPKTSLTEDRTSAFTKT</sequence>
<feature type="domain" description="Rhodanese" evidence="1">
    <location>
        <begin position="52"/>
        <end position="140"/>
    </location>
</feature>
<evidence type="ECO:0000313" key="3">
    <source>
        <dbReference type="Proteomes" id="UP000283634"/>
    </source>
</evidence>
<evidence type="ECO:0000313" key="2">
    <source>
        <dbReference type="EMBL" id="RNF01514.1"/>
    </source>
</evidence>
<dbReference type="PROSITE" id="PS50206">
    <property type="entry name" value="RHODANESE_3"/>
    <property type="match status" value="1"/>
</dbReference>
<comment type="caution">
    <text evidence="2">The sequence shown here is derived from an EMBL/GenBank/DDBJ whole genome shotgun (WGS) entry which is preliminary data.</text>
</comment>
<accession>A0A3R7KUB4</accession>
<dbReference type="CDD" id="cd00158">
    <property type="entry name" value="RHOD"/>
    <property type="match status" value="1"/>
</dbReference>
<dbReference type="VEuPathDB" id="TriTrypDB:TRSC58_03519"/>
<dbReference type="EMBL" id="MKGL01000270">
    <property type="protein sequence ID" value="RNF01514.1"/>
    <property type="molecule type" value="Genomic_DNA"/>
</dbReference>
<proteinExistence type="predicted"/>
<organism evidence="2 3">
    <name type="scientific">Trypanosoma rangeli</name>
    <dbReference type="NCBI Taxonomy" id="5698"/>
    <lineage>
        <taxon>Eukaryota</taxon>
        <taxon>Discoba</taxon>
        <taxon>Euglenozoa</taxon>
        <taxon>Kinetoplastea</taxon>
        <taxon>Metakinetoplastina</taxon>
        <taxon>Trypanosomatida</taxon>
        <taxon>Trypanosomatidae</taxon>
        <taxon>Trypanosoma</taxon>
        <taxon>Herpetosoma</taxon>
    </lineage>
</organism>
<dbReference type="OMA" id="QRAVNAC"/>
<dbReference type="InterPro" id="IPR036873">
    <property type="entry name" value="Rhodanese-like_dom_sf"/>
</dbReference>
<evidence type="ECO:0000259" key="1">
    <source>
        <dbReference type="PROSITE" id="PS50206"/>
    </source>
</evidence>
<dbReference type="RefSeq" id="XP_029236373.1">
    <property type="nucleotide sequence ID" value="XM_029383762.1"/>
</dbReference>